<dbReference type="PANTHER" id="PTHR24286">
    <property type="entry name" value="CYTOCHROME P450 26"/>
    <property type="match status" value="1"/>
</dbReference>
<evidence type="ECO:0000313" key="6">
    <source>
        <dbReference type="EMBL" id="KAG8084674.1"/>
    </source>
</evidence>
<dbReference type="InterPro" id="IPR001128">
    <property type="entry name" value="Cyt_P450"/>
</dbReference>
<dbReference type="PROSITE" id="PS00086">
    <property type="entry name" value="CYTOCHROME_P450"/>
    <property type="match status" value="1"/>
</dbReference>
<dbReference type="GO" id="GO:0005506">
    <property type="term" value="F:iron ion binding"/>
    <property type="evidence" value="ECO:0007669"/>
    <property type="project" value="InterPro"/>
</dbReference>
<dbReference type="GO" id="GO:0016125">
    <property type="term" value="P:sterol metabolic process"/>
    <property type="evidence" value="ECO:0007669"/>
    <property type="project" value="TreeGrafter"/>
</dbReference>
<feature type="transmembrane region" description="Helical" evidence="5">
    <location>
        <begin position="34"/>
        <end position="54"/>
    </location>
</feature>
<keyword evidence="5" id="KW-0812">Transmembrane</keyword>
<feature type="region of interest" description="Disordered" evidence="4">
    <location>
        <begin position="306"/>
        <end position="325"/>
    </location>
</feature>
<evidence type="ECO:0000256" key="3">
    <source>
        <dbReference type="RuleBase" id="RU000461"/>
    </source>
</evidence>
<name>A0A8J6BCI7_ZIZPA</name>
<dbReference type="PANTHER" id="PTHR24286:SF189">
    <property type="entry name" value="CYTOCHROME P450, FAMILY 722, SUBFAMILY A, POLYPEPTIDE 1"/>
    <property type="match status" value="1"/>
</dbReference>
<comment type="similarity">
    <text evidence="3">Belongs to the cytochrome P450 family.</text>
</comment>
<dbReference type="InterPro" id="IPR017972">
    <property type="entry name" value="Cyt_P450_CS"/>
</dbReference>
<evidence type="ECO:0000313" key="7">
    <source>
        <dbReference type="Proteomes" id="UP000729402"/>
    </source>
</evidence>
<keyword evidence="2 3" id="KW-0408">Iron</keyword>
<accession>A0A8J6BCI7</accession>
<dbReference type="OrthoDB" id="2789670at2759"/>
<evidence type="ECO:0000256" key="2">
    <source>
        <dbReference type="ARBA" id="ARBA00023004"/>
    </source>
</evidence>
<evidence type="ECO:0000256" key="5">
    <source>
        <dbReference type="SAM" id="Phobius"/>
    </source>
</evidence>
<dbReference type="GO" id="GO:0016705">
    <property type="term" value="F:oxidoreductase activity, acting on paired donors, with incorporation or reduction of molecular oxygen"/>
    <property type="evidence" value="ECO:0007669"/>
    <property type="project" value="InterPro"/>
</dbReference>
<proteinExistence type="inferred from homology"/>
<protein>
    <submittedName>
        <fullName evidence="6">Uncharacterized protein</fullName>
    </submittedName>
</protein>
<dbReference type="GO" id="GO:0020037">
    <property type="term" value="F:heme binding"/>
    <property type="evidence" value="ECO:0007669"/>
    <property type="project" value="InterPro"/>
</dbReference>
<feature type="compositionally biased region" description="Basic and acidic residues" evidence="4">
    <location>
        <begin position="306"/>
        <end position="316"/>
    </location>
</feature>
<keyword evidence="5" id="KW-0472">Membrane</keyword>
<dbReference type="Pfam" id="PF00067">
    <property type="entry name" value="p450"/>
    <property type="match status" value="1"/>
</dbReference>
<gene>
    <name evidence="6" type="ORF">GUJ93_ZPchr0010g7733</name>
</gene>
<comment type="caution">
    <text evidence="6">The sequence shown here is derived from an EMBL/GenBank/DDBJ whole genome shotgun (WGS) entry which is preliminary data.</text>
</comment>
<dbReference type="GO" id="GO:0010268">
    <property type="term" value="P:brassinosteroid homeostasis"/>
    <property type="evidence" value="ECO:0007669"/>
    <property type="project" value="TreeGrafter"/>
</dbReference>
<keyword evidence="5" id="KW-1133">Transmembrane helix</keyword>
<reference evidence="6" key="2">
    <citation type="submission" date="2021-02" db="EMBL/GenBank/DDBJ databases">
        <authorList>
            <person name="Kimball J.A."/>
            <person name="Haas M.W."/>
            <person name="Macchietto M."/>
            <person name="Kono T."/>
            <person name="Duquette J."/>
            <person name="Shao M."/>
        </authorList>
    </citation>
    <scope>NUCLEOTIDE SEQUENCE</scope>
    <source>
        <tissue evidence="6">Fresh leaf tissue</tissue>
    </source>
</reference>
<evidence type="ECO:0000256" key="1">
    <source>
        <dbReference type="ARBA" id="ARBA00022723"/>
    </source>
</evidence>
<sequence length="557" mass="63251">MNRRIWLATTYYVYRISGGCCKLTRNSISSERSMAVAAWLLLMILVGSCSWWMMTKKKEKRSLEEEEEEEEAPPPGPGRWSTSSWCSFFFSFIWQLRETAAFLSAHGSGRGFYHFVHTRYLRHGGACFRTALLGRVHVFVSASVPAASDLLAAEPPHMGKRYARTVADLLGAHSILCCSHGQQHRLARRALAALFAMPSTAAFAGAFDRLATDLVTRQWTSNYSCSKSGRPVVVLDAAMQISFRAICGMLVGKGGRRLDRERLQSDVLTVTQAMLALPLRWVPGSRFRRGLQARKRIMAALREEMEARRRRDQVRPDEDDDVDAGQEKDADFLQALLERSSKKGHHPDALTDEQIGDNILTLIIAGQVTTAAAITWMVKYLSDNRQIQEKLRQIQMQLHLRQRPLTLQDLAGMDYAYKVVKESLRMATVVSWFPRVALADCHLAGFLIKKDWIVNVDARSLHYDPAVFHDPSHFDPCRFNELEGDDDAQRRRRRLLVFGAGGRTCLGMNLARIMMLIFLHRLVTSFRWELADDNPSLEEWAMFPRLKNGCPIHLTPI</sequence>
<keyword evidence="3" id="KW-0503">Monooxygenase</keyword>
<reference evidence="6" key="1">
    <citation type="journal article" date="2021" name="bioRxiv">
        <title>Whole Genome Assembly and Annotation of Northern Wild Rice, Zizania palustris L., Supports a Whole Genome Duplication in the Zizania Genus.</title>
        <authorList>
            <person name="Haas M."/>
            <person name="Kono T."/>
            <person name="Macchietto M."/>
            <person name="Millas R."/>
            <person name="McGilp L."/>
            <person name="Shao M."/>
            <person name="Duquette J."/>
            <person name="Hirsch C.N."/>
            <person name="Kimball J."/>
        </authorList>
    </citation>
    <scope>NUCLEOTIDE SEQUENCE</scope>
    <source>
        <tissue evidence="6">Fresh leaf tissue</tissue>
    </source>
</reference>
<dbReference type="AlphaFoldDB" id="A0A8J6BCI7"/>
<dbReference type="GO" id="GO:0004497">
    <property type="term" value="F:monooxygenase activity"/>
    <property type="evidence" value="ECO:0007669"/>
    <property type="project" value="UniProtKB-KW"/>
</dbReference>
<dbReference type="Proteomes" id="UP000729402">
    <property type="component" value="Unassembled WGS sequence"/>
</dbReference>
<keyword evidence="3" id="KW-0560">Oxidoreductase</keyword>
<dbReference type="EMBL" id="JAAALK010000082">
    <property type="protein sequence ID" value="KAG8084674.1"/>
    <property type="molecule type" value="Genomic_DNA"/>
</dbReference>
<dbReference type="GO" id="GO:0016132">
    <property type="term" value="P:brassinosteroid biosynthetic process"/>
    <property type="evidence" value="ECO:0007669"/>
    <property type="project" value="TreeGrafter"/>
</dbReference>
<keyword evidence="3" id="KW-0349">Heme</keyword>
<organism evidence="6 7">
    <name type="scientific">Zizania palustris</name>
    <name type="common">Northern wild rice</name>
    <dbReference type="NCBI Taxonomy" id="103762"/>
    <lineage>
        <taxon>Eukaryota</taxon>
        <taxon>Viridiplantae</taxon>
        <taxon>Streptophyta</taxon>
        <taxon>Embryophyta</taxon>
        <taxon>Tracheophyta</taxon>
        <taxon>Spermatophyta</taxon>
        <taxon>Magnoliopsida</taxon>
        <taxon>Liliopsida</taxon>
        <taxon>Poales</taxon>
        <taxon>Poaceae</taxon>
        <taxon>BOP clade</taxon>
        <taxon>Oryzoideae</taxon>
        <taxon>Oryzeae</taxon>
        <taxon>Zizaniinae</taxon>
        <taxon>Zizania</taxon>
    </lineage>
</organism>
<keyword evidence="1 3" id="KW-0479">Metal-binding</keyword>
<evidence type="ECO:0000256" key="4">
    <source>
        <dbReference type="SAM" id="MobiDB-lite"/>
    </source>
</evidence>
<keyword evidence="7" id="KW-1185">Reference proteome</keyword>